<evidence type="ECO:0000313" key="2">
    <source>
        <dbReference type="Proteomes" id="UP000185544"/>
    </source>
</evidence>
<gene>
    <name evidence="1" type="ORF">BCY86_00200</name>
</gene>
<organism evidence="1 2">
    <name type="scientific">Pajaroellobacter abortibovis</name>
    <dbReference type="NCBI Taxonomy" id="1882918"/>
    <lineage>
        <taxon>Bacteria</taxon>
        <taxon>Pseudomonadati</taxon>
        <taxon>Myxococcota</taxon>
        <taxon>Polyangia</taxon>
        <taxon>Polyangiales</taxon>
        <taxon>Polyangiaceae</taxon>
    </lineage>
</organism>
<accession>A0A1L6MUY4</accession>
<dbReference type="Proteomes" id="UP000185544">
    <property type="component" value="Chromosome"/>
</dbReference>
<proteinExistence type="predicted"/>
<reference evidence="1 2" key="1">
    <citation type="submission" date="2016-08" db="EMBL/GenBank/DDBJ databases">
        <title>Identification and validation of antigenic proteins from Pajaroellobacter abortibovis using de-novo genome sequence assembly and reverse vaccinology.</title>
        <authorList>
            <person name="Welly B.T."/>
            <person name="Miller M.R."/>
            <person name="Stott J.L."/>
            <person name="Blanchard M.T."/>
            <person name="Islas-Trejo A.D."/>
            <person name="O'Rourke S.M."/>
            <person name="Young A.E."/>
            <person name="Medrano J.F."/>
            <person name="Van Eenennaam A.L."/>
        </authorList>
    </citation>
    <scope>NUCLEOTIDE SEQUENCE [LARGE SCALE GENOMIC DNA]</scope>
    <source>
        <strain evidence="1 2">BTF92-0548A/99-0131</strain>
    </source>
</reference>
<evidence type="ECO:0000313" key="1">
    <source>
        <dbReference type="EMBL" id="APR99267.1"/>
    </source>
</evidence>
<dbReference type="AlphaFoldDB" id="A0A1L6MUY4"/>
<sequence length="73" mass="8759">MGRVTLWRTYAVWPYEHLMKELSSKIPLVAGTDTHIHFDVARNSNFQRKIFSKAKLWLSQIVLRKFLRIRYPV</sequence>
<dbReference type="EMBL" id="CP016908">
    <property type="protein sequence ID" value="APR99267.1"/>
    <property type="molecule type" value="Genomic_DNA"/>
</dbReference>
<name>A0A1L6MUY4_9BACT</name>
<dbReference type="KEGG" id="pabo:BCY86_00200"/>
<keyword evidence="2" id="KW-1185">Reference proteome</keyword>
<protein>
    <submittedName>
        <fullName evidence="1">Uncharacterized protein</fullName>
    </submittedName>
</protein>